<dbReference type="PANTHER" id="PTHR43052">
    <property type="match status" value="1"/>
</dbReference>
<dbReference type="SUPFAM" id="SSF52402">
    <property type="entry name" value="Adenine nucleotide alpha hydrolases-like"/>
    <property type="match status" value="2"/>
</dbReference>
<evidence type="ECO:0000313" key="8">
    <source>
        <dbReference type="EMBL" id="CAH1454549.1"/>
    </source>
</evidence>
<gene>
    <name evidence="8" type="ORF">LVIROSA_LOCUS39719</name>
</gene>
<dbReference type="Proteomes" id="UP001157418">
    <property type="component" value="Unassembled WGS sequence"/>
</dbReference>
<dbReference type="PANTHER" id="PTHR43052:SF1">
    <property type="entry name" value="TRNA-5-TAURINOMETHYLURIDINE 2-SULFURTRANSFERASE"/>
    <property type="match status" value="1"/>
</dbReference>
<proteinExistence type="predicted"/>
<keyword evidence="9" id="KW-1185">Reference proteome</keyword>
<evidence type="ECO:0000256" key="1">
    <source>
        <dbReference type="ARBA" id="ARBA00022555"/>
    </source>
</evidence>
<evidence type="ECO:0000256" key="7">
    <source>
        <dbReference type="ARBA" id="ARBA00023157"/>
    </source>
</evidence>
<name>A0AAU9PXD5_9ASTR</name>
<evidence type="ECO:0000256" key="6">
    <source>
        <dbReference type="ARBA" id="ARBA00022884"/>
    </source>
</evidence>
<keyword evidence="6" id="KW-0694">RNA-binding</keyword>
<evidence type="ECO:0000256" key="2">
    <source>
        <dbReference type="ARBA" id="ARBA00022679"/>
    </source>
</evidence>
<dbReference type="Pfam" id="PF03054">
    <property type="entry name" value="tRNA_Me_trans"/>
    <property type="match status" value="2"/>
</dbReference>
<keyword evidence="2" id="KW-0808">Transferase</keyword>
<protein>
    <recommendedName>
        <fullName evidence="10">tRNA-5-taurinomethyluridine 2-sulfurtransferase</fullName>
    </recommendedName>
</protein>
<keyword evidence="3" id="KW-0819">tRNA processing</keyword>
<keyword evidence="1" id="KW-0820">tRNA-binding</keyword>
<dbReference type="GO" id="GO:0005524">
    <property type="term" value="F:ATP binding"/>
    <property type="evidence" value="ECO:0007669"/>
    <property type="project" value="UniProtKB-KW"/>
</dbReference>
<dbReference type="EMBL" id="CAKMRJ010005745">
    <property type="protein sequence ID" value="CAH1454549.1"/>
    <property type="molecule type" value="Genomic_DNA"/>
</dbReference>
<evidence type="ECO:0000256" key="3">
    <source>
        <dbReference type="ARBA" id="ARBA00022694"/>
    </source>
</evidence>
<dbReference type="Gene3D" id="3.40.50.620">
    <property type="entry name" value="HUPs"/>
    <property type="match status" value="2"/>
</dbReference>
<dbReference type="AlphaFoldDB" id="A0AAU9PXD5"/>
<evidence type="ECO:0000256" key="5">
    <source>
        <dbReference type="ARBA" id="ARBA00022840"/>
    </source>
</evidence>
<dbReference type="GO" id="GO:0008033">
    <property type="term" value="P:tRNA processing"/>
    <property type="evidence" value="ECO:0007669"/>
    <property type="project" value="UniProtKB-KW"/>
</dbReference>
<keyword evidence="4" id="KW-0547">Nucleotide-binding</keyword>
<dbReference type="InterPro" id="IPR014729">
    <property type="entry name" value="Rossmann-like_a/b/a_fold"/>
</dbReference>
<keyword evidence="5" id="KW-0067">ATP-binding</keyword>
<dbReference type="GO" id="GO:0016740">
    <property type="term" value="F:transferase activity"/>
    <property type="evidence" value="ECO:0007669"/>
    <property type="project" value="UniProtKB-KW"/>
</dbReference>
<organism evidence="8 9">
    <name type="scientific">Lactuca virosa</name>
    <dbReference type="NCBI Taxonomy" id="75947"/>
    <lineage>
        <taxon>Eukaryota</taxon>
        <taxon>Viridiplantae</taxon>
        <taxon>Streptophyta</taxon>
        <taxon>Embryophyta</taxon>
        <taxon>Tracheophyta</taxon>
        <taxon>Spermatophyta</taxon>
        <taxon>Magnoliopsida</taxon>
        <taxon>eudicotyledons</taxon>
        <taxon>Gunneridae</taxon>
        <taxon>Pentapetalae</taxon>
        <taxon>asterids</taxon>
        <taxon>campanulids</taxon>
        <taxon>Asterales</taxon>
        <taxon>Asteraceae</taxon>
        <taxon>Cichorioideae</taxon>
        <taxon>Cichorieae</taxon>
        <taxon>Lactucinae</taxon>
        <taxon>Lactuca</taxon>
    </lineage>
</organism>
<sequence>MLRTITAALFHPTTKLYYLPLKAFLSHSLHKPQRLINRQSYPRADRTILSINTPRSLSSTAVPQISNETTSDLDSSYLSCSMNNSKHPLKITVLLGGGVDSNIALRLLHAVGHSCTAFYLKIWFKVHMLFFLLTLQCIYESNHSGAFMDAISNMDFEFVSFGHYAKVIHPLTDETNELSFLEQSKDMVRHGPVFYDCSLHIEEKDVIGTLQLPEGDQGRSWPICSFLSTRALCGVTVLAQQVLDQWAKSGGISYNDYAELCDKKEAVSKVDVALEVVHLTDEYWDKVVSYLIDEYKCGRTPNPVVLCNTRIKFGAFMDTISNMNFEFVASGHYAKFIHPFTDETNELSFLQLSKDMVGKEETLDKFELHAKIKLLPDQWTLESGLLTAALKLKREQLKAKFKDYMQKLYE</sequence>
<evidence type="ECO:0000256" key="4">
    <source>
        <dbReference type="ARBA" id="ARBA00022741"/>
    </source>
</evidence>
<evidence type="ECO:0000313" key="9">
    <source>
        <dbReference type="Proteomes" id="UP001157418"/>
    </source>
</evidence>
<keyword evidence="7" id="KW-1015">Disulfide bond</keyword>
<evidence type="ECO:0008006" key="10">
    <source>
        <dbReference type="Google" id="ProtNLM"/>
    </source>
</evidence>
<dbReference type="GO" id="GO:0000049">
    <property type="term" value="F:tRNA binding"/>
    <property type="evidence" value="ECO:0007669"/>
    <property type="project" value="UniProtKB-KW"/>
</dbReference>
<accession>A0AAU9PXD5</accession>
<comment type="caution">
    <text evidence="8">The sequence shown here is derived from an EMBL/GenBank/DDBJ whole genome shotgun (WGS) entry which is preliminary data.</text>
</comment>
<reference evidence="8 9" key="1">
    <citation type="submission" date="2022-01" db="EMBL/GenBank/DDBJ databases">
        <authorList>
            <person name="Xiong W."/>
            <person name="Schranz E."/>
        </authorList>
    </citation>
    <scope>NUCLEOTIDE SEQUENCE [LARGE SCALE GENOMIC DNA]</scope>
</reference>
<dbReference type="InterPro" id="IPR051305">
    <property type="entry name" value="tRNA_2-thiouridylase_MnmA"/>
</dbReference>